<dbReference type="GO" id="GO:0005829">
    <property type="term" value="C:cytosol"/>
    <property type="evidence" value="ECO:0007669"/>
    <property type="project" value="TreeGrafter"/>
</dbReference>
<accession>A0A7S0IGG3</accession>
<dbReference type="InterPro" id="IPR038389">
    <property type="entry name" value="PSMG2_sf"/>
</dbReference>
<evidence type="ECO:0000256" key="3">
    <source>
        <dbReference type="ARBA" id="ARBA00025745"/>
    </source>
</evidence>
<dbReference type="PIRSF" id="PIRSF010044">
    <property type="entry name" value="UCP010044"/>
    <property type="match status" value="1"/>
</dbReference>
<organism evidence="5">
    <name type="scientific">Micromonas pusilla</name>
    <name type="common">Picoplanktonic green alga</name>
    <name type="synonym">Chromulina pusilla</name>
    <dbReference type="NCBI Taxonomy" id="38833"/>
    <lineage>
        <taxon>Eukaryota</taxon>
        <taxon>Viridiplantae</taxon>
        <taxon>Chlorophyta</taxon>
        <taxon>Mamiellophyceae</taxon>
        <taxon>Mamiellales</taxon>
        <taxon>Mamiellaceae</taxon>
        <taxon>Micromonas</taxon>
    </lineage>
</organism>
<comment type="function">
    <text evidence="4">Chaperone protein which promotes assembly of the 20S proteasome as part of a heterodimer with PSMG1.</text>
</comment>
<sequence length="286" mass="29565">MEFHPALDAPHTVSFEGDTLILPVVSHGNVGQLATDLLVASVTGARRIGCLDHPALLPCVGRDAFARDEGDGPGGGHIALGMEVYRVGGGGGGALCLAQQRAEVALGSQRSFAADVAEWIAERGFAEVVVLASAPSTEAKAPGEIGGTSFQHVTASDVPDDRCVAARITHRKTSGGGGGATADQKITREDDDRALPPWSLMRALRAKNVTAVALIATCSEGDNTEDAATMADAVAGVLGLGLEIRAASDEKVDEKVSDGSSRIRWTIPPSWKAAYGQQPMASEIFA</sequence>
<dbReference type="GO" id="GO:0005634">
    <property type="term" value="C:nucleus"/>
    <property type="evidence" value="ECO:0007669"/>
    <property type="project" value="TreeGrafter"/>
</dbReference>
<comment type="similarity">
    <text evidence="3 4">Belongs to the PSMG2 family.</text>
</comment>
<gene>
    <name evidence="5" type="ORF">MCOM1403_LOCUS8221</name>
</gene>
<evidence type="ECO:0000256" key="1">
    <source>
        <dbReference type="ARBA" id="ARBA00019186"/>
    </source>
</evidence>
<dbReference type="AlphaFoldDB" id="A0A7S0IGG3"/>
<dbReference type="PANTHER" id="PTHR12970">
    <property type="entry name" value="PROTEASOME ASSEMBLY CHAPERONE 2"/>
    <property type="match status" value="1"/>
</dbReference>
<protein>
    <recommendedName>
        <fullName evidence="1 4">Proteasome assembly chaperone 2</fullName>
    </recommendedName>
</protein>
<proteinExistence type="inferred from homology"/>
<dbReference type="GO" id="GO:0043248">
    <property type="term" value="P:proteasome assembly"/>
    <property type="evidence" value="ECO:0007669"/>
    <property type="project" value="TreeGrafter"/>
</dbReference>
<reference evidence="5" key="1">
    <citation type="submission" date="2021-01" db="EMBL/GenBank/DDBJ databases">
        <authorList>
            <person name="Corre E."/>
            <person name="Pelletier E."/>
            <person name="Niang G."/>
            <person name="Scheremetjew M."/>
            <person name="Finn R."/>
            <person name="Kale V."/>
            <person name="Holt S."/>
            <person name="Cochrane G."/>
            <person name="Meng A."/>
            <person name="Brown T."/>
            <person name="Cohen L."/>
        </authorList>
    </citation>
    <scope>NUCLEOTIDE SEQUENCE</scope>
    <source>
        <strain evidence="5">CCMP1723</strain>
    </source>
</reference>
<evidence type="ECO:0000256" key="2">
    <source>
        <dbReference type="ARBA" id="ARBA00023186"/>
    </source>
</evidence>
<dbReference type="Gene3D" id="3.40.50.10900">
    <property type="entry name" value="PAC-like subunit"/>
    <property type="match status" value="2"/>
</dbReference>
<evidence type="ECO:0000256" key="4">
    <source>
        <dbReference type="PIRNR" id="PIRNR010044"/>
    </source>
</evidence>
<dbReference type="InterPro" id="IPR019151">
    <property type="entry name" value="Proteasome_assmbl_chaperone_2"/>
</dbReference>
<comment type="subunit">
    <text evidence="4">Forms a heterodimer with PSMG1.</text>
</comment>
<name>A0A7S0IGG3_MICPS</name>
<keyword evidence="2 4" id="KW-0143">Chaperone</keyword>
<dbReference type="PANTHER" id="PTHR12970:SF1">
    <property type="entry name" value="PROTEASOME ASSEMBLY CHAPERONE 2"/>
    <property type="match status" value="1"/>
</dbReference>
<dbReference type="InterPro" id="IPR016562">
    <property type="entry name" value="Proteasome_assmbl_chp_2_euk"/>
</dbReference>
<evidence type="ECO:0000313" key="5">
    <source>
        <dbReference type="EMBL" id="CAD8520795.1"/>
    </source>
</evidence>
<dbReference type="Pfam" id="PF09754">
    <property type="entry name" value="PAC2"/>
    <property type="match status" value="1"/>
</dbReference>
<dbReference type="EMBL" id="HBEQ01010224">
    <property type="protein sequence ID" value="CAD8520795.1"/>
    <property type="molecule type" value="Transcribed_RNA"/>
</dbReference>